<feature type="transmembrane region" description="Helical" evidence="1">
    <location>
        <begin position="155"/>
        <end position="176"/>
    </location>
</feature>
<evidence type="ECO:0000256" key="1">
    <source>
        <dbReference type="SAM" id="Phobius"/>
    </source>
</evidence>
<evidence type="ECO:0000313" key="2">
    <source>
        <dbReference type="EMBL" id="QBD77886.1"/>
    </source>
</evidence>
<dbReference type="EMBL" id="CP035758">
    <property type="protein sequence ID" value="QBD77886.1"/>
    <property type="molecule type" value="Genomic_DNA"/>
</dbReference>
<reference evidence="2 3" key="1">
    <citation type="submission" date="2019-01" db="EMBL/GenBank/DDBJ databases">
        <title>Ktedonosporobacter rubrisoli SCAWS-G2.</title>
        <authorList>
            <person name="Huang Y."/>
            <person name="Yan B."/>
        </authorList>
    </citation>
    <scope>NUCLEOTIDE SEQUENCE [LARGE SCALE GENOMIC DNA]</scope>
    <source>
        <strain evidence="2 3">SCAWS-G2</strain>
    </source>
</reference>
<dbReference type="OrthoDB" id="8017424at2"/>
<keyword evidence="1" id="KW-0812">Transmembrane</keyword>
<dbReference type="KEGG" id="kbs:EPA93_18560"/>
<keyword evidence="1" id="KW-0472">Membrane</keyword>
<sequence length="198" mass="21352">MNPSSTRRRALETWNTRDLLVAVLIPVVFGIILLPILLYTHALMMVIPPFVNALLTGLWVLAGIMVPYILRKPGSAFLGALLVGVIEGPFSPFGWIILLIQAVVGLFSEVPFALTRYRNFTLLFLCCAGAVGNLGPVAINYALYNSSRLAPAVQLISIIAHLLGGLLGGLFARLVADALARTGVLRGYAIGREQIEEV</sequence>
<evidence type="ECO:0008006" key="4">
    <source>
        <dbReference type="Google" id="ProtNLM"/>
    </source>
</evidence>
<dbReference type="Pfam" id="PF09819">
    <property type="entry name" value="ABC_cobalt"/>
    <property type="match status" value="1"/>
</dbReference>
<gene>
    <name evidence="2" type="ORF">EPA93_18560</name>
</gene>
<dbReference type="Proteomes" id="UP000290365">
    <property type="component" value="Chromosome"/>
</dbReference>
<dbReference type="InterPro" id="IPR017195">
    <property type="entry name" value="ABC_thiamin-permease_prd"/>
</dbReference>
<feature type="transmembrane region" description="Helical" evidence="1">
    <location>
        <begin position="20"/>
        <end position="38"/>
    </location>
</feature>
<dbReference type="AlphaFoldDB" id="A0A4P6JSN5"/>
<dbReference type="RefSeq" id="WP_129888939.1">
    <property type="nucleotide sequence ID" value="NZ_CP035758.1"/>
</dbReference>
<proteinExistence type="predicted"/>
<evidence type="ECO:0000313" key="3">
    <source>
        <dbReference type="Proteomes" id="UP000290365"/>
    </source>
</evidence>
<keyword evidence="1" id="KW-1133">Transmembrane helix</keyword>
<name>A0A4P6JSN5_KTERU</name>
<protein>
    <recommendedName>
        <fullName evidence="4">ECF transporter S component</fullName>
    </recommendedName>
</protein>
<feature type="transmembrane region" description="Helical" evidence="1">
    <location>
        <begin position="90"/>
        <end position="108"/>
    </location>
</feature>
<feature type="transmembrane region" description="Helical" evidence="1">
    <location>
        <begin position="120"/>
        <end position="143"/>
    </location>
</feature>
<organism evidence="2 3">
    <name type="scientific">Ktedonosporobacter rubrisoli</name>
    <dbReference type="NCBI Taxonomy" id="2509675"/>
    <lineage>
        <taxon>Bacteria</taxon>
        <taxon>Bacillati</taxon>
        <taxon>Chloroflexota</taxon>
        <taxon>Ktedonobacteria</taxon>
        <taxon>Ktedonobacterales</taxon>
        <taxon>Ktedonosporobacteraceae</taxon>
        <taxon>Ktedonosporobacter</taxon>
    </lineage>
</organism>
<keyword evidence="3" id="KW-1185">Reference proteome</keyword>
<feature type="transmembrane region" description="Helical" evidence="1">
    <location>
        <begin position="50"/>
        <end position="70"/>
    </location>
</feature>
<accession>A0A4P6JSN5</accession>